<feature type="compositionally biased region" description="Basic and acidic residues" evidence="1">
    <location>
        <begin position="339"/>
        <end position="356"/>
    </location>
</feature>
<feature type="region of interest" description="Disordered" evidence="1">
    <location>
        <begin position="423"/>
        <end position="446"/>
    </location>
</feature>
<proteinExistence type="predicted"/>
<accession>A0ABQ9IGM1</accession>
<dbReference type="Proteomes" id="UP001159363">
    <property type="component" value="Chromosome 1"/>
</dbReference>
<reference evidence="3 4" key="1">
    <citation type="submission" date="2023-02" db="EMBL/GenBank/DDBJ databases">
        <title>LHISI_Scaffold_Assembly.</title>
        <authorList>
            <person name="Stuart O.P."/>
            <person name="Cleave R."/>
            <person name="Magrath M.J.L."/>
            <person name="Mikheyev A.S."/>
        </authorList>
    </citation>
    <scope>NUCLEOTIDE SEQUENCE [LARGE SCALE GENOMIC DNA]</scope>
    <source>
        <strain evidence="3">Daus_M_001</strain>
        <tissue evidence="3">Leg muscle</tissue>
    </source>
</reference>
<dbReference type="EMBL" id="JARBHB010000001">
    <property type="protein sequence ID" value="KAJ8895315.1"/>
    <property type="molecule type" value="Genomic_DNA"/>
</dbReference>
<evidence type="ECO:0000313" key="3">
    <source>
        <dbReference type="EMBL" id="KAJ8895315.1"/>
    </source>
</evidence>
<evidence type="ECO:0000259" key="2">
    <source>
        <dbReference type="PROSITE" id="PS50835"/>
    </source>
</evidence>
<dbReference type="InterPro" id="IPR007110">
    <property type="entry name" value="Ig-like_dom"/>
</dbReference>
<keyword evidence="4" id="KW-1185">Reference proteome</keyword>
<feature type="domain" description="Ig-like" evidence="2">
    <location>
        <begin position="679"/>
        <end position="840"/>
    </location>
</feature>
<organism evidence="3 4">
    <name type="scientific">Dryococelus australis</name>
    <dbReference type="NCBI Taxonomy" id="614101"/>
    <lineage>
        <taxon>Eukaryota</taxon>
        <taxon>Metazoa</taxon>
        <taxon>Ecdysozoa</taxon>
        <taxon>Arthropoda</taxon>
        <taxon>Hexapoda</taxon>
        <taxon>Insecta</taxon>
        <taxon>Pterygota</taxon>
        <taxon>Neoptera</taxon>
        <taxon>Polyneoptera</taxon>
        <taxon>Phasmatodea</taxon>
        <taxon>Verophasmatodea</taxon>
        <taxon>Anareolatae</taxon>
        <taxon>Phasmatidae</taxon>
        <taxon>Eurycanthinae</taxon>
        <taxon>Dryococelus</taxon>
    </lineage>
</organism>
<gene>
    <name evidence="3" type="ORF">PR048_000640</name>
</gene>
<protein>
    <recommendedName>
        <fullName evidence="2">Ig-like domain-containing protein</fullName>
    </recommendedName>
</protein>
<feature type="region of interest" description="Disordered" evidence="1">
    <location>
        <begin position="334"/>
        <end position="379"/>
    </location>
</feature>
<evidence type="ECO:0000313" key="4">
    <source>
        <dbReference type="Proteomes" id="UP001159363"/>
    </source>
</evidence>
<sequence length="889" mass="96314">MPYLGFKPNPPARQIGGTPTDCAMGVSSERRKAYIRPWWVRVVLMSVIHWRCPTRGLHVVRPSASPAPSKANSAGLEREAPRIFQAQTGSETHGVPSTPRSCVQNCSVRRKESNVAAHPAGITSLQAAPAALSTLMPSPKYIKLIGMVEFNTLRSQPQFPLVIGQTVFDTSCRTLSQSSPSTLTAGNQCAVDIGILVHKTAVSSLQVTDLANLSAHWTPKSSRVNETSDTLGNTGTKNWRGRCALHGSDVTCEETRQSGAWFGISTRLHCQCPELLSLSGGQRCVPTASRSQSQNGHVHARVTATPCRPCTVFTVRRHGRRRLERAIAGTSDICQLHKNPHDGAEDSEQRSVDRETVGSAQSTQRAVDADGAARELGPARSRRGAALEKMQFHLEKQRLVARNQRERSTSSYSILLLRAAAGADSSAPRRNRRPTSLLAPLHGTTRSSLSTSSRLLVSDTFSDDDVLVRLAGASDLRDASRELGKIIVPLSKMCSFVRNARGAGKWKGVGGGGVEVQKGGGGALDDRRQMTTARPRTSDSQCVCFFRYSSKKSSHVGNTANDAVGRRFFFFPGTPASPALVASPSSPEAAVVWWSNSSPAIYTRGRSGVVVKLLACHLHPRPQWCGGQTPRLPSTPEAAVVWWSNSSPAIYTRGRSGVVVKLLACHLHPRPQWCGGQTPRLPSTPEAAVVWWSNSSPAIYTRGRSYVVVKLLACHLHPRPQWCGGQTPRLPSTPEAAVVWWSNSSPPTNSSRIRFPAEPQPGFSHAGIALDNVAGLRGFLADLRFRTPVHSGAAPYSPRSTLIVSQNQESLNSRKSQRCRVPNTECSYVHLGDTLYETVTVVPILNLKGVRVTFALMTRLKIGNNVISSVTKEKLKKPERKRGGAKVGG</sequence>
<comment type="caution">
    <text evidence="3">The sequence shown here is derived from an EMBL/GenBank/DDBJ whole genome shotgun (WGS) entry which is preliminary data.</text>
</comment>
<name>A0ABQ9IGM1_9NEOP</name>
<evidence type="ECO:0000256" key="1">
    <source>
        <dbReference type="SAM" id="MobiDB-lite"/>
    </source>
</evidence>
<dbReference type="PROSITE" id="PS50835">
    <property type="entry name" value="IG_LIKE"/>
    <property type="match status" value="1"/>
</dbReference>